<accession>A0ABV9SQN7</accession>
<organism evidence="1 2">
    <name type="scientific">Streptomonospora arabica</name>
    <dbReference type="NCBI Taxonomy" id="412417"/>
    <lineage>
        <taxon>Bacteria</taxon>
        <taxon>Bacillati</taxon>
        <taxon>Actinomycetota</taxon>
        <taxon>Actinomycetes</taxon>
        <taxon>Streptosporangiales</taxon>
        <taxon>Nocardiopsidaceae</taxon>
        <taxon>Streptomonospora</taxon>
    </lineage>
</organism>
<evidence type="ECO:0000313" key="2">
    <source>
        <dbReference type="Proteomes" id="UP001595858"/>
    </source>
</evidence>
<evidence type="ECO:0000313" key="1">
    <source>
        <dbReference type="EMBL" id="MFC4868640.1"/>
    </source>
</evidence>
<proteinExistence type="predicted"/>
<protein>
    <submittedName>
        <fullName evidence="1">Uncharacterized protein</fullName>
    </submittedName>
</protein>
<feature type="non-terminal residue" evidence="1">
    <location>
        <position position="23"/>
    </location>
</feature>
<keyword evidence="2" id="KW-1185">Reference proteome</keyword>
<dbReference type="Proteomes" id="UP001595858">
    <property type="component" value="Unassembled WGS sequence"/>
</dbReference>
<gene>
    <name evidence="1" type="ORF">ACFPCZ_18550</name>
</gene>
<reference evidence="2" key="1">
    <citation type="journal article" date="2019" name="Int. J. Syst. Evol. Microbiol.">
        <title>The Global Catalogue of Microorganisms (GCM) 10K type strain sequencing project: providing services to taxonomists for standard genome sequencing and annotation.</title>
        <authorList>
            <consortium name="The Broad Institute Genomics Platform"/>
            <consortium name="The Broad Institute Genome Sequencing Center for Infectious Disease"/>
            <person name="Wu L."/>
            <person name="Ma J."/>
        </authorList>
    </citation>
    <scope>NUCLEOTIDE SEQUENCE [LARGE SCALE GENOMIC DNA]</scope>
    <source>
        <strain evidence="2">CGMCC 4.7304</strain>
    </source>
</reference>
<dbReference type="EMBL" id="JBHSIY010000018">
    <property type="protein sequence ID" value="MFC4868640.1"/>
    <property type="molecule type" value="Genomic_DNA"/>
</dbReference>
<sequence>MIAWCVPMQRFRGRWCPMLPLRP</sequence>
<dbReference type="RefSeq" id="WP_386699689.1">
    <property type="nucleotide sequence ID" value="NZ_JBHSIY010000018.1"/>
</dbReference>
<comment type="caution">
    <text evidence="1">The sequence shown here is derived from an EMBL/GenBank/DDBJ whole genome shotgun (WGS) entry which is preliminary data.</text>
</comment>
<name>A0ABV9SQN7_9ACTN</name>